<gene>
    <name evidence="2" type="ORF">GJD85_07975</name>
</gene>
<feature type="transmembrane region" description="Helical" evidence="1">
    <location>
        <begin position="39"/>
        <end position="62"/>
    </location>
</feature>
<keyword evidence="1" id="KW-0812">Transmembrane</keyword>
<evidence type="ECO:0000256" key="1">
    <source>
        <dbReference type="SAM" id="Phobius"/>
    </source>
</evidence>
<organism evidence="2">
    <name type="scientific">Klebsiella pneumoniae</name>
    <dbReference type="NCBI Taxonomy" id="573"/>
    <lineage>
        <taxon>Bacteria</taxon>
        <taxon>Pseudomonadati</taxon>
        <taxon>Pseudomonadota</taxon>
        <taxon>Gammaproteobacteria</taxon>
        <taxon>Enterobacterales</taxon>
        <taxon>Enterobacteriaceae</taxon>
        <taxon>Klebsiella/Raoultella group</taxon>
        <taxon>Klebsiella</taxon>
        <taxon>Klebsiella pneumoniae complex</taxon>
    </lineage>
</organism>
<feature type="transmembrane region" description="Helical" evidence="1">
    <location>
        <begin position="7"/>
        <end position="27"/>
    </location>
</feature>
<dbReference type="AlphaFoldDB" id="A0A6G2BPI8"/>
<sequence length="209" mass="24402">MMDYKKLNMALFITVIVLITVAVFAFLKVLFSDTKALEWGSISDFISSISTFGTLLVAFFAYKAAPQWVKQKQYDEGINHVKSLMAEYDEIVSSILELHPEIITINKQSPKFKILSEKVEQLIYRTFDLRAKLKSCQRWNIIYPKEVSEAFLRLTMYFHHSFLQLTFSDIDFSDERANEIDTADLIIAEVKEDIDFFNRSLDIFFTYPK</sequence>
<evidence type="ECO:0000313" key="2">
    <source>
        <dbReference type="EMBL" id="MTF90138.1"/>
    </source>
</evidence>
<proteinExistence type="predicted"/>
<keyword evidence="1" id="KW-0472">Membrane</keyword>
<dbReference type="RefSeq" id="WP_153594632.1">
    <property type="nucleotide sequence ID" value="NZ_JAGKXQ010000118.1"/>
</dbReference>
<dbReference type="EMBL" id="WMIM01000004">
    <property type="protein sequence ID" value="MTF90138.1"/>
    <property type="molecule type" value="Genomic_DNA"/>
</dbReference>
<name>A0A6G2BPI8_KLEPN</name>
<comment type="caution">
    <text evidence="2">The sequence shown here is derived from an EMBL/GenBank/DDBJ whole genome shotgun (WGS) entry which is preliminary data.</text>
</comment>
<reference evidence="2" key="1">
    <citation type="journal article" date="2019" name="PLoS ONE">
        <title>Whole genome sequencing snapshot of multi-drug resistant Klebsiella pneumoniae strains from hospitals and receiving wastewater treatment plants in Southern Romania.</title>
        <authorList>
            <person name="Paraschiv S."/>
            <person name="Surleac M."/>
            <person name="Czobor Barbu I."/>
            <person name="Popa L.I."/>
            <person name="Gheorghe I."/>
            <person name="Otelea D."/>
            <person name="Chifiriuc M.C."/>
        </authorList>
    </citation>
    <scope>NUCLEOTIDE SEQUENCE</scope>
    <source>
        <strain evidence="2">RADAR41</strain>
    </source>
</reference>
<protein>
    <submittedName>
        <fullName evidence="2">Uncharacterized protein</fullName>
    </submittedName>
</protein>
<accession>A0A6G2BPI8</accession>
<keyword evidence="1" id="KW-1133">Transmembrane helix</keyword>